<evidence type="ECO:0000259" key="6">
    <source>
        <dbReference type="SMART" id="SM01216"/>
    </source>
</evidence>
<dbReference type="Proteomes" id="UP001202479">
    <property type="component" value="Unassembled WGS sequence"/>
</dbReference>
<comment type="caution">
    <text evidence="7">The sequence shown here is derived from an EMBL/GenBank/DDBJ whole genome shotgun (WGS) entry which is preliminary data.</text>
</comment>
<organism evidence="7 8">
    <name type="scientific">Candida oxycetoniae</name>
    <dbReference type="NCBI Taxonomy" id="497107"/>
    <lineage>
        <taxon>Eukaryota</taxon>
        <taxon>Fungi</taxon>
        <taxon>Dikarya</taxon>
        <taxon>Ascomycota</taxon>
        <taxon>Saccharomycotina</taxon>
        <taxon>Pichiomycetes</taxon>
        <taxon>Debaryomycetaceae</taxon>
        <taxon>Candida/Lodderomyces clade</taxon>
        <taxon>Candida</taxon>
    </lineage>
</organism>
<sequence>MLFDRDITTNGLLYYLALGILIWLLTWYIVYLISGFHLKTITINNGISFNGVSFQTKRFNVKIRSLRFRLWGNTKMTIVDDLTIKLYTKSKESTTPPPSPSSSQPKQQSETPDFDTSHICVYSRNKLVRITTSFLIKHFPTLDLELRNTSITSAFGYETKIHYIKTNITSRNSKRHLNKVKFKTGLFVNEVTHQIQAKQVLLTPFQLRAFRVDIGFSINTITGFLDSLIGKVNISDSNVSVFSGIKYYVLYDELKHEHNTNRNTNWHESGSDSDSDSESKSESVPETENNERKAKERNKKRKLHTLDRTLKILYHLITDITIHIEGSKISEIPFVLIDDNLSISDYYNEPRPRTSLELCTKAITFNIARIDEDAAGFEVLFDPTTDSPFHWTSSIQLIKLFFVRRVELSTGHFGHESDEVLNVPNFSFTHKTNLLGQLVKAKGFKNCVMEVYFSASTPIFDIDAKQLSAILYNIVLLKKWMKLRKLRRALNNQQQGDVVESSDTTKIDSGEDDEDDDEDDVVDDDDNDYEGEDARNRKGDTEVEPLKAKMWRYLNEYYPRLDVKLVIEQPRIVLRHYEPGKHTQLLSFSYSLLNFNLSTTDSRDYSSTLEVLHPSILYQEKSSLDAKEFNNEIIKKRIAHLSYLNIKLDIFKNLTIKAAVELHKISVNLTSLDIFRGIHWLLSDITKLTETDLQIGVINRAFNKEINLIRINSRYSELRKQHLSNVEQTTLEDKLFCYLPSWLAQLDIAMDSVDILIGARSVLIPTDQLFHSDSPALEYDTDVNKDLRKLNLKLGFLSTRILNHQLLSTPTKQSFYRTNSPTSSETLTSVQDTSFWSVTTKVDMLQVLMPDDNSTKHSSTDPFITFPQIEMSIESIRKFREINQLLVNTKVDKVQLNFNLFKLFTIIGSIYLIREFIISPIKLIKTKVRKDLHQFQDSVSSIQSSQFRSRSSPPKSTIDFLTCKFKLDTVDFVFKLQDEFKLKLQVSDIQMELQNRTAKLSLFFIRLLANSPTVENKWCRLLCLDSLELGSQIPNSISDLKIDIHTDAIRLIQPHKFVVYKLFDNISLTIKSAKHLIRLLKAGNDKEGASVVHPHEQKPISLPKLNIHSRHLKFAMEDDPFETELNMIYQLGKVEQRKRLELYDLFDAKEKSLRDDKHYFSKLNRLHETMANSWIRKVRVYKLQLRREVVAHKIYLFGNETRFDSDYNSDVVAYPFHAPLLTIGMEDFNLKLRRPKFELEKVSSFIHNVGQGVPKDTPYSLLIPTYLKLRVAEMRMQLRDYPLPILHSPRNKNPNNASLMMSGHLIITEVLVTAQENIRQLYVPLVPPKNGELNKFDALTIEKTLSSVKMYTSMKCDFNSDYPTRIVWGTSYEFGIQQFMLNFDQFSKPPVDPSMKLGFWDKLKYILHGSCTIKTRTSLEVGFKGSRDPYELLGSATGFVLSFKNNVVWKINKDDNSKNFFDITAEKASWYIPNYLGAPLLAWTRNSVDSIYLSDSDKFISSCFAYYLDESLSSSSPSSSTTKPDLDRLNNVFAKNTIGLNGGIKFRVGFLLQRKVDGKRVDDFKPHYNVQLMNPKFCEEGHDSYAGFRSEYIHMAISLTADRENAYNAIHLSPGAFTQFFAWWKLFASNMMLPIRKGPLFGESKKKVKFSQHLFTNKFSFFLKSLFISHIYRDEIVDVEEDRIECVGLRAKMDEFSVDLHQRKEPVTLYHEELSKETKVMKMVFNVGEVVLSKIDMRVVRASFTQNFYSQNTKNVDKNDKEKKSKYNIFGNDRQWFDIQDYEEPFLPSVKNCGRVIDIYPLMFSHWFSYERDTEKDASKNQDDDEYGNEDIHDCRLKSKDPTDVQVEDLSKRLKNLEEQIAKVRKTGKSTFDLEERIKFIKKEIGKVSNGDRVSYQRASTASSLLEKNEHFHNKFTWLSMLLKWNVTCRNLVMKYIHFVQLRASLRKYLSHESIAMLDKIIDHTNEALESDDLSSCAKTLKRVIDEGNDDDTSLETDSRAKQMSSKEKLVSFDKILKKVNKGETLSEDYLISVIAPQIQLQSNESPDSVVLISAPAINSKIVSVLDLKDAARAETLETRYGSILKNANVFILDKQDVLESSRYITVRHPYGADSSNWPPWLGTEVTQRGEWAGESHLLIKNMSVGVLFYNTEVLGGNISRMSGDTCSEARSAKSEIESAQVQAQADRMTPKRLIIDMPSIVLTSTSSQYFTLYVIVIDLLFYSEPMTKYIEDKIEKMKLSIDFESLGAVAEKVKQMQAYFHMLRWLTSNYSFRNGHLSNEKLNEYLQINLTSGDVASDVYLLLKTLFTGDFFDDVSKNPQIAWLIRADEFILHILEDDRTPILDLALANGEYERKELEGGSNINKLKIGMMQGFNLIKSAKFPDFISPFNMQKDKDLVDLDWTMNRSVGGIRILENIKVNSLPLSIKIDEITGEKLLRFIFQTDSIDIKNSKVMKVANSLESKKKKMEENLSDDGDEFGLIDQTEGINKSVDFDKLARQEQSTNSSKSNNKKKSLTNVGTPDRLGLDDEQSDEQVEQMVKRSKTYFSIISLLVKPITLQITVRLNKGLKRILNVSDFTLDLPELVIQNRIMSFNDLVNLMKKVIYKTLMGHLGSLLANKLKPHTVGSGESELGPLKQVKHYGKFIPVRELEATNSAST</sequence>
<name>A0AAI9WXG3_9ASCO</name>
<dbReference type="InterPro" id="IPR019441">
    <property type="entry name" value="FMP27/BLTP2/Hobbit_GFWDK_RBG"/>
</dbReference>
<evidence type="ECO:0000313" key="8">
    <source>
        <dbReference type="Proteomes" id="UP001202479"/>
    </source>
</evidence>
<feature type="compositionally biased region" description="Basic and acidic residues" evidence="2">
    <location>
        <begin position="277"/>
        <end position="294"/>
    </location>
</feature>
<gene>
    <name evidence="7" type="ORF">KGF56_002973</name>
</gene>
<feature type="transmembrane region" description="Helical" evidence="3">
    <location>
        <begin position="12"/>
        <end position="33"/>
    </location>
</feature>
<evidence type="ECO:0000259" key="5">
    <source>
        <dbReference type="SMART" id="SM01215"/>
    </source>
</evidence>
<dbReference type="InterPro" id="IPR019415">
    <property type="entry name" value="FMP27_SW_RBG"/>
</dbReference>
<feature type="region of interest" description="Disordered" evidence="2">
    <location>
        <begin position="2499"/>
        <end position="2533"/>
    </location>
</feature>
<dbReference type="SMART" id="SM01216">
    <property type="entry name" value="Fmp27_WPPW"/>
    <property type="match status" value="1"/>
</dbReference>
<dbReference type="PANTHER" id="PTHR15678:SF15">
    <property type="entry name" value="PROTEIN FMP27, MITOCHONDRIAL"/>
    <property type="match status" value="1"/>
</dbReference>
<evidence type="ECO:0000256" key="2">
    <source>
        <dbReference type="SAM" id="MobiDB-lite"/>
    </source>
</evidence>
<feature type="coiled-coil region" evidence="1">
    <location>
        <begin position="2451"/>
        <end position="2478"/>
    </location>
</feature>
<feature type="region of interest" description="Disordered" evidence="2">
    <location>
        <begin position="260"/>
        <end position="300"/>
    </location>
</feature>
<feature type="region of interest" description="Disordered" evidence="2">
    <location>
        <begin position="494"/>
        <end position="541"/>
    </location>
</feature>
<feature type="compositionally biased region" description="Basic and acidic residues" evidence="2">
    <location>
        <begin position="532"/>
        <end position="541"/>
    </location>
</feature>
<feature type="region of interest" description="Disordered" evidence="2">
    <location>
        <begin position="90"/>
        <end position="114"/>
    </location>
</feature>
<keyword evidence="8" id="KW-1185">Reference proteome</keyword>
<dbReference type="EMBL" id="JAHUZD010000106">
    <property type="protein sequence ID" value="KAI3404212.2"/>
    <property type="molecule type" value="Genomic_DNA"/>
</dbReference>
<feature type="domain" description="FMP27 WPPW motif-containing RBG unit" evidence="6">
    <location>
        <begin position="1688"/>
        <end position="2127"/>
    </location>
</feature>
<dbReference type="PANTHER" id="PTHR15678">
    <property type="entry name" value="ANTIGEN MLAA-22-RELATED"/>
    <property type="match status" value="1"/>
</dbReference>
<feature type="compositionally biased region" description="Low complexity" evidence="2">
    <location>
        <begin position="101"/>
        <end position="111"/>
    </location>
</feature>
<dbReference type="SMART" id="SM01215">
    <property type="entry name" value="Fmp27_SW"/>
    <property type="match status" value="1"/>
</dbReference>
<accession>A0AAI9WXG3</accession>
<dbReference type="GeneID" id="73380590"/>
<proteinExistence type="predicted"/>
<keyword evidence="1" id="KW-0175">Coiled coil</keyword>
<dbReference type="RefSeq" id="XP_049179957.1">
    <property type="nucleotide sequence ID" value="XM_049324257.1"/>
</dbReference>
<protein>
    <submittedName>
        <fullName evidence="7">FMP27</fullName>
    </submittedName>
</protein>
<keyword evidence="3" id="KW-0472">Membrane</keyword>
<evidence type="ECO:0000313" key="7">
    <source>
        <dbReference type="EMBL" id="KAI3404212.2"/>
    </source>
</evidence>
<evidence type="ECO:0000259" key="4">
    <source>
        <dbReference type="SMART" id="SM01214"/>
    </source>
</evidence>
<keyword evidence="3" id="KW-0812">Transmembrane</keyword>
<evidence type="ECO:0000256" key="3">
    <source>
        <dbReference type="SAM" id="Phobius"/>
    </source>
</evidence>
<feature type="domain" description="FMP27 SW motif-containing RBG unit" evidence="5">
    <location>
        <begin position="1161"/>
        <end position="1262"/>
    </location>
</feature>
<dbReference type="InterPro" id="IPR045167">
    <property type="entry name" value="Hobbit"/>
</dbReference>
<feature type="domain" description="FMP27/BLTP2/Hobbit GFWDK motif-containing RBG unit" evidence="4">
    <location>
        <begin position="1280"/>
        <end position="1432"/>
    </location>
</feature>
<reference evidence="7" key="1">
    <citation type="journal article" date="2022" name="DNA Res.">
        <title>Genome analysis of five recently described species of the CUG-Ser clade uncovers Candida theae as a new hybrid lineage with pathogenic potential in the Candida parapsilosis species complex.</title>
        <authorList>
            <person name="Mixao V."/>
            <person name="Del Olmo V."/>
            <person name="Hegedusova E."/>
            <person name="Saus E."/>
            <person name="Pryszcz L."/>
            <person name="Cillingova A."/>
            <person name="Nosek J."/>
            <person name="Gabaldon T."/>
        </authorList>
    </citation>
    <scope>NUCLEOTIDE SEQUENCE</scope>
    <source>
        <strain evidence="7">CBS 10844</strain>
    </source>
</reference>
<evidence type="ECO:0000256" key="1">
    <source>
        <dbReference type="SAM" id="Coils"/>
    </source>
</evidence>
<dbReference type="InterPro" id="IPR019449">
    <property type="entry name" value="FMP27_WPPW_RBG"/>
</dbReference>
<keyword evidence="3" id="KW-1133">Transmembrane helix</keyword>
<feature type="compositionally biased region" description="Acidic residues" evidence="2">
    <location>
        <begin position="510"/>
        <end position="531"/>
    </location>
</feature>
<dbReference type="SMART" id="SM01214">
    <property type="entry name" value="Fmp27_GFWDK"/>
    <property type="match status" value="1"/>
</dbReference>
<dbReference type="Pfam" id="PF10344">
    <property type="entry name" value="Hobbit"/>
    <property type="match status" value="1"/>
</dbReference>